<dbReference type="KEGG" id="hhg:XM38_026630"/>
<accession>A0A1Z3HN37</accession>
<sequence>MVVGDGISGLSQRQFIFLGNSFFLNLLGGFCELYGSHLLRIGDVVFF</sequence>
<gene>
    <name evidence="1" type="ORF">XM38_026630</name>
</gene>
<protein>
    <submittedName>
        <fullName evidence="1">Uncharacterized protein</fullName>
    </submittedName>
</protein>
<dbReference type="EMBL" id="CP021983">
    <property type="protein sequence ID" value="ASC71709.1"/>
    <property type="molecule type" value="Genomic_DNA"/>
</dbReference>
<reference evidence="1 2" key="1">
    <citation type="journal article" date="2016" name="Biochim. Biophys. Acta">
        <title>Characterization of red-shifted phycobilisomes isolated from the chlorophyll f-containing cyanobacterium Halomicronema hongdechloris.</title>
        <authorList>
            <person name="Li Y."/>
            <person name="Lin Y."/>
            <person name="Garvey C.J."/>
            <person name="Birch D."/>
            <person name="Corkery R.W."/>
            <person name="Loughlin P.C."/>
            <person name="Scheer H."/>
            <person name="Willows R.D."/>
            <person name="Chen M."/>
        </authorList>
    </citation>
    <scope>NUCLEOTIDE SEQUENCE [LARGE SCALE GENOMIC DNA]</scope>
    <source>
        <strain evidence="1 2">C2206</strain>
    </source>
</reference>
<evidence type="ECO:0000313" key="1">
    <source>
        <dbReference type="EMBL" id="ASC71709.1"/>
    </source>
</evidence>
<dbReference type="Proteomes" id="UP000191901">
    <property type="component" value="Chromosome"/>
</dbReference>
<keyword evidence="2" id="KW-1185">Reference proteome</keyword>
<name>A0A1Z3HN37_9CYAN</name>
<organism evidence="1 2">
    <name type="scientific">Halomicronema hongdechloris C2206</name>
    <dbReference type="NCBI Taxonomy" id="1641165"/>
    <lineage>
        <taxon>Bacteria</taxon>
        <taxon>Bacillati</taxon>
        <taxon>Cyanobacteriota</taxon>
        <taxon>Cyanophyceae</taxon>
        <taxon>Nodosilineales</taxon>
        <taxon>Nodosilineaceae</taxon>
        <taxon>Halomicronema</taxon>
    </lineage>
</organism>
<evidence type="ECO:0000313" key="2">
    <source>
        <dbReference type="Proteomes" id="UP000191901"/>
    </source>
</evidence>
<proteinExistence type="predicted"/>
<dbReference type="AlphaFoldDB" id="A0A1Z3HN37"/>